<feature type="transmembrane region" description="Helical" evidence="8">
    <location>
        <begin position="906"/>
        <end position="932"/>
    </location>
</feature>
<dbReference type="Pfam" id="PF00704">
    <property type="entry name" value="Glyco_hydro_18"/>
    <property type="match status" value="1"/>
</dbReference>
<dbReference type="CDD" id="cd06133">
    <property type="entry name" value="ERI-1_3'hExo_like"/>
    <property type="match status" value="1"/>
</dbReference>
<feature type="region of interest" description="Disordered" evidence="7">
    <location>
        <begin position="582"/>
        <end position="621"/>
    </location>
</feature>
<dbReference type="GO" id="GO:0005975">
    <property type="term" value="P:carbohydrate metabolic process"/>
    <property type="evidence" value="ECO:0007669"/>
    <property type="project" value="InterPro"/>
</dbReference>
<evidence type="ECO:0000256" key="5">
    <source>
        <dbReference type="ARBA" id="ARBA00023295"/>
    </source>
</evidence>
<dbReference type="InterPro" id="IPR036508">
    <property type="entry name" value="Chitin-bd_dom_sf"/>
</dbReference>
<keyword evidence="2" id="KW-0147">Chitin-binding</keyword>
<dbReference type="Proteomes" id="UP000663834">
    <property type="component" value="Unassembled WGS sequence"/>
</dbReference>
<dbReference type="SUPFAM" id="SSF51445">
    <property type="entry name" value="(Trans)glycosidases"/>
    <property type="match status" value="1"/>
</dbReference>
<organism evidence="11 12">
    <name type="scientific">Rotaria magnacalcarata</name>
    <dbReference type="NCBI Taxonomy" id="392030"/>
    <lineage>
        <taxon>Eukaryota</taxon>
        <taxon>Metazoa</taxon>
        <taxon>Spiralia</taxon>
        <taxon>Gnathifera</taxon>
        <taxon>Rotifera</taxon>
        <taxon>Eurotatoria</taxon>
        <taxon>Bdelloidea</taxon>
        <taxon>Philodinida</taxon>
        <taxon>Philodinidae</taxon>
        <taxon>Rotaria</taxon>
    </lineage>
</organism>
<evidence type="ECO:0000313" key="12">
    <source>
        <dbReference type="Proteomes" id="UP000663834"/>
    </source>
</evidence>
<dbReference type="InterPro" id="IPR011583">
    <property type="entry name" value="Chitinase_II/V-like_cat"/>
</dbReference>
<feature type="region of interest" description="Disordered" evidence="7">
    <location>
        <begin position="685"/>
        <end position="732"/>
    </location>
</feature>
<comment type="similarity">
    <text evidence="1">Belongs to the glycosyl hydrolase 18 family. Chitinase class II subfamily.</text>
</comment>
<feature type="domain" description="Chitin-binding type-2" evidence="9">
    <location>
        <begin position="613"/>
        <end position="676"/>
    </location>
</feature>
<dbReference type="SUPFAM" id="SSF57625">
    <property type="entry name" value="Invertebrate chitin-binding proteins"/>
    <property type="match status" value="1"/>
</dbReference>
<dbReference type="PROSITE" id="PS01095">
    <property type="entry name" value="GH18_1"/>
    <property type="match status" value="1"/>
</dbReference>
<accession>A0A815LHH9</accession>
<keyword evidence="4" id="KW-1015">Disulfide bond</keyword>
<evidence type="ECO:0000256" key="2">
    <source>
        <dbReference type="ARBA" id="ARBA00022669"/>
    </source>
</evidence>
<dbReference type="Pfam" id="PF01607">
    <property type="entry name" value="CBM_14"/>
    <property type="match status" value="1"/>
</dbReference>
<dbReference type="FunFam" id="3.20.20.80:FF:000007">
    <property type="entry name" value="Acidic mammalian chitinase"/>
    <property type="match status" value="1"/>
</dbReference>
<feature type="region of interest" description="Disordered" evidence="7">
    <location>
        <begin position="972"/>
        <end position="991"/>
    </location>
</feature>
<dbReference type="InterPro" id="IPR001579">
    <property type="entry name" value="Glyco_hydro_18_chit_AS"/>
</dbReference>
<dbReference type="PROSITE" id="PS51910">
    <property type="entry name" value="GH18_2"/>
    <property type="match status" value="1"/>
</dbReference>
<evidence type="ECO:0000256" key="7">
    <source>
        <dbReference type="SAM" id="MobiDB-lite"/>
    </source>
</evidence>
<dbReference type="SUPFAM" id="SSF53098">
    <property type="entry name" value="Ribonuclease H-like"/>
    <property type="match status" value="1"/>
</dbReference>
<name>A0A815LHH9_9BILA</name>
<dbReference type="Gene3D" id="3.20.20.80">
    <property type="entry name" value="Glycosidases"/>
    <property type="match status" value="2"/>
</dbReference>
<dbReference type="EMBL" id="CAJNOW010004065">
    <property type="protein sequence ID" value="CAF1404296.1"/>
    <property type="molecule type" value="Genomic_DNA"/>
</dbReference>
<gene>
    <name evidence="11" type="ORF">KQP761_LOCUS9864</name>
</gene>
<reference evidence="11" key="1">
    <citation type="submission" date="2021-02" db="EMBL/GenBank/DDBJ databases">
        <authorList>
            <person name="Nowell W R."/>
        </authorList>
    </citation>
    <scope>NUCLEOTIDE SEQUENCE</scope>
</reference>
<evidence type="ECO:0000256" key="6">
    <source>
        <dbReference type="RuleBase" id="RU000489"/>
    </source>
</evidence>
<dbReference type="InterPro" id="IPR047201">
    <property type="entry name" value="ERI-1_3'hExo-like"/>
</dbReference>
<dbReference type="GO" id="GO:0004568">
    <property type="term" value="F:chitinase activity"/>
    <property type="evidence" value="ECO:0007669"/>
    <property type="project" value="TreeGrafter"/>
</dbReference>
<dbReference type="PROSITE" id="PS50940">
    <property type="entry name" value="CHIT_BIND_II"/>
    <property type="match status" value="1"/>
</dbReference>
<dbReference type="InterPro" id="IPR002557">
    <property type="entry name" value="Chitin-bd_dom"/>
</dbReference>
<keyword evidence="8" id="KW-1133">Transmembrane helix</keyword>
<keyword evidence="5 6" id="KW-0326">Glycosidase</keyword>
<dbReference type="InterPro" id="IPR036397">
    <property type="entry name" value="RNaseH_sf"/>
</dbReference>
<dbReference type="GO" id="GO:0006032">
    <property type="term" value="P:chitin catabolic process"/>
    <property type="evidence" value="ECO:0007669"/>
    <property type="project" value="TreeGrafter"/>
</dbReference>
<keyword evidence="8" id="KW-0472">Membrane</keyword>
<dbReference type="OrthoDB" id="448399at2759"/>
<feature type="domain" description="GH18" evidence="10">
    <location>
        <begin position="195"/>
        <end position="558"/>
    </location>
</feature>
<evidence type="ECO:0000256" key="3">
    <source>
        <dbReference type="ARBA" id="ARBA00022801"/>
    </source>
</evidence>
<evidence type="ECO:0000256" key="4">
    <source>
        <dbReference type="ARBA" id="ARBA00023157"/>
    </source>
</evidence>
<dbReference type="Gene3D" id="3.30.420.10">
    <property type="entry name" value="Ribonuclease H-like superfamily/Ribonuclease H"/>
    <property type="match status" value="1"/>
</dbReference>
<evidence type="ECO:0000256" key="1">
    <source>
        <dbReference type="ARBA" id="ARBA00009121"/>
    </source>
</evidence>
<dbReference type="PANTHER" id="PTHR11177">
    <property type="entry name" value="CHITINASE"/>
    <property type="match status" value="1"/>
</dbReference>
<comment type="caution">
    <text evidence="11">The sequence shown here is derived from an EMBL/GenBank/DDBJ whole genome shotgun (WGS) entry which is preliminary data.</text>
</comment>
<dbReference type="GO" id="GO:0000175">
    <property type="term" value="F:3'-5'-RNA exonuclease activity"/>
    <property type="evidence" value="ECO:0007669"/>
    <property type="project" value="InterPro"/>
</dbReference>
<evidence type="ECO:0000259" key="10">
    <source>
        <dbReference type="PROSITE" id="PS51910"/>
    </source>
</evidence>
<dbReference type="InterPro" id="IPR013520">
    <property type="entry name" value="Ribonucl_H"/>
</dbReference>
<dbReference type="GO" id="GO:0005576">
    <property type="term" value="C:extracellular region"/>
    <property type="evidence" value="ECO:0007669"/>
    <property type="project" value="InterPro"/>
</dbReference>
<dbReference type="InterPro" id="IPR012337">
    <property type="entry name" value="RNaseH-like_sf"/>
</dbReference>
<evidence type="ECO:0000256" key="8">
    <source>
        <dbReference type="SAM" id="Phobius"/>
    </source>
</evidence>
<dbReference type="Pfam" id="PF00929">
    <property type="entry name" value="RNase_T"/>
    <property type="match status" value="1"/>
</dbReference>
<proteinExistence type="inferred from homology"/>
<dbReference type="PANTHER" id="PTHR11177:SF317">
    <property type="entry name" value="CHITINASE 12-RELATED"/>
    <property type="match status" value="1"/>
</dbReference>
<dbReference type="InterPro" id="IPR017853">
    <property type="entry name" value="GH"/>
</dbReference>
<dbReference type="GO" id="GO:0003676">
    <property type="term" value="F:nucleic acid binding"/>
    <property type="evidence" value="ECO:0007669"/>
    <property type="project" value="InterPro"/>
</dbReference>
<sequence>MARSSNSSTQQQSYDYFLVLDFEATCDEGRKIHPIEIIEFPVLKINARTFQCESTFHTYVTPMRNPQLTKFCTNLTGITQDMVTDQPKLDEVLKNFHLWLTNEKLLDSNVKFIFVTCGDWDLYTMLPSQCSYFHLPRAEYFNRWINIKKSFNKAVGKYSHGGMMGMLNDLNIRHVGRHHSGIDDFSILLAAEEKFKIVCYFANWAYNRPSGGSMTPEDIDPCLCTHVIYAFSEMENNQLIPTEKHDLKDKNQAGFFERFNAWKSVNKNLKTLLAVGGWDMGMKDFAGIVKSEKTMKSFAESSVKYLRKHKFDGLDLDFEYPGVDWRDSPKEDKQKFTRLCEVLYETFEKEASKSGNERLLLTAAVAAAKINIDKAYEVDKLVPVLDWFNLMTYDFHGSWDQNRAHHSSLNSKDDEKDDTMYIDFAVKYFQKLGMPPNKMLLGLGTYGRGDTPAMPYTGFKGESGFVAYYESCIQIVCEKMKETWDAKQLVPYIAGPYNQPKAGVENVRSMKYKANYIKQNNLGGAMIWTLDMDDFRGQFCCQGKFPLIKTIKAVLHGQLKLLPKEKICSTCPTTEYKNLKANSNYQPPTTTPTEKTTKKAKLSKRDAEGPTPEDVCEELKDGQWPDPSDCKSYFLCRGVGSQWGEQKREMCYAGSYFDPNDKTCKWVGADKLNCEELVEGYENPVSGLTVAPGNEEDDVEDEDITDEMGKTSKKKISKSATSLSSVPLPSSNKQMSILSRTTSEFDTCAPEKSVEFDPVQAFYRYALLLLRKSEGEQRVPNKSKSNDDDDVRIDATDLLQQKNHKRRRKTTTVQPWLYNATFVDGQYYSRITMPIKQSRRKDRLREILPGKLMQQSGYKRWRTADDNEPNDIRHLLSFISDILCISSVDENFLLENITMASGELDITTLIICICVIIPGVIAISVCGILYYSNRHKDRKLYRPPSRAVSYDYEQTRERAPANNYIIDFTHVNQSQQQQRRPRPSPAIEQSPPAYYITTIDTRRQSIPRFSSIRTIPTSTYANRSSPMIAPSIHSIMPPSYAEIFLRPHTLPNE</sequence>
<dbReference type="AlphaFoldDB" id="A0A815LHH9"/>
<keyword evidence="3 6" id="KW-0378">Hydrolase</keyword>
<evidence type="ECO:0000259" key="9">
    <source>
        <dbReference type="PROSITE" id="PS50940"/>
    </source>
</evidence>
<dbReference type="GO" id="GO:0008061">
    <property type="term" value="F:chitin binding"/>
    <property type="evidence" value="ECO:0007669"/>
    <property type="project" value="UniProtKB-KW"/>
</dbReference>
<protein>
    <recommendedName>
        <fullName evidence="13">Chitinase</fullName>
    </recommendedName>
</protein>
<dbReference type="SMART" id="SM00636">
    <property type="entry name" value="Glyco_18"/>
    <property type="match status" value="1"/>
</dbReference>
<keyword evidence="8" id="KW-0812">Transmembrane</keyword>
<dbReference type="InterPro" id="IPR001223">
    <property type="entry name" value="Glyco_hydro18_cat"/>
</dbReference>
<evidence type="ECO:0008006" key="13">
    <source>
        <dbReference type="Google" id="ProtNLM"/>
    </source>
</evidence>
<dbReference type="InterPro" id="IPR050314">
    <property type="entry name" value="Glycosyl_Hydrlase_18"/>
</dbReference>
<evidence type="ECO:0000313" key="11">
    <source>
        <dbReference type="EMBL" id="CAF1404296.1"/>
    </source>
</evidence>
<dbReference type="SMART" id="SM00479">
    <property type="entry name" value="EXOIII"/>
    <property type="match status" value="1"/>
</dbReference>
<feature type="compositionally biased region" description="Acidic residues" evidence="7">
    <location>
        <begin position="694"/>
        <end position="706"/>
    </location>
</feature>